<dbReference type="InterPro" id="IPR018109">
    <property type="entry name" value="Folylpolyglutamate_synth_CS"/>
</dbReference>
<dbReference type="InterPro" id="IPR036615">
    <property type="entry name" value="Mur_ligase_C_dom_sf"/>
</dbReference>
<keyword evidence="4 9" id="KW-0436">Ligase</keyword>
<keyword evidence="9 10" id="KW-0961">Cell wall biogenesis/degradation</keyword>
<dbReference type="HOGENOM" id="CLU_032540_0_0_0"/>
<keyword evidence="8 9" id="KW-0131">Cell cycle</keyword>
<reference evidence="13 14" key="1">
    <citation type="journal article" date="2010" name="Stand. Genomic Sci.">
        <title>Complete genome sequence of Denitrovibrio acetiphilus type strain (N2460).</title>
        <authorList>
            <person name="Kiss H."/>
            <person name="Lang E."/>
            <person name="Lapidus A."/>
            <person name="Copeland A."/>
            <person name="Nolan M."/>
            <person name="Glavina Del Rio T."/>
            <person name="Chen F."/>
            <person name="Lucas S."/>
            <person name="Tice H."/>
            <person name="Cheng J.F."/>
            <person name="Han C."/>
            <person name="Goodwin L."/>
            <person name="Pitluck S."/>
            <person name="Liolios K."/>
            <person name="Pati A."/>
            <person name="Ivanova N."/>
            <person name="Mavromatis K."/>
            <person name="Chen A."/>
            <person name="Palaniappan K."/>
            <person name="Land M."/>
            <person name="Hauser L."/>
            <person name="Chang Y.J."/>
            <person name="Jeffries C.D."/>
            <person name="Detter J.C."/>
            <person name="Brettin T."/>
            <person name="Spring S."/>
            <person name="Rohde M."/>
            <person name="Goker M."/>
            <person name="Woyke T."/>
            <person name="Bristow J."/>
            <person name="Eisen J.A."/>
            <person name="Markowitz V."/>
            <person name="Hugenholtz P."/>
            <person name="Kyrpides N.C."/>
            <person name="Klenk H.P."/>
        </authorList>
    </citation>
    <scope>NUCLEOTIDE SEQUENCE [LARGE SCALE GENOMIC DNA]</scope>
    <source>
        <strain evidence="14">DSM 12809 / NBRC 114555 / N2460</strain>
    </source>
</reference>
<comment type="function">
    <text evidence="9 10">Cell wall formation. Catalyzes the addition of glutamate to the nucleotide precursor UDP-N-acetylmuramoyl-L-alanine (UMA).</text>
</comment>
<dbReference type="GO" id="GO:0051301">
    <property type="term" value="P:cell division"/>
    <property type="evidence" value="ECO:0007669"/>
    <property type="project" value="UniProtKB-KW"/>
</dbReference>
<dbReference type="InterPro" id="IPR005762">
    <property type="entry name" value="MurD"/>
</dbReference>
<sequence length="416" mass="45219" precursor="true">MKAAVIGYGKSGRAAEQLLRGEGYTVIDIFDDGNAEMHPVAEFKDEYDCVVVSPGINLRKMANAPEIYTSEIELADAKRPTDTVVVAVTGTNGKSTVTTLIAQILKKCGLEAVACGNIGLPYAEAVTGGAYGAYVVELSSFQTGMLQHFSADCVVVTNLAEDHMDRYRDMDDYADDKMNLLRFLKPEGRLIIENDEYLVQKSSVYKGDTVRVLPEVNNGRLDFGHFYCTTDKFPLKGEHNLLNLSFALLAADSIAGLEGDVTYLTENLIGLEHRCEFAAEINGVEYINDSKGTNIHSTLTALKGLPEGIVIILGGKDKNGNFAALKDVINEKCAGVITYGQAGEKIYSTLKDIISVPLYKAEGLESAVRKGAEVAEAGQKVVLSPACASFDEHRGFEHRGAHFKELVQSIRIEEDE</sequence>
<dbReference type="Pfam" id="PF08245">
    <property type="entry name" value="Mur_ligase_M"/>
    <property type="match status" value="1"/>
</dbReference>
<dbReference type="InterPro" id="IPR004101">
    <property type="entry name" value="Mur_ligase_C"/>
</dbReference>
<dbReference type="GO" id="GO:0004326">
    <property type="term" value="F:tetrahydrofolylpolyglutamate synthase activity"/>
    <property type="evidence" value="ECO:0007669"/>
    <property type="project" value="InterPro"/>
</dbReference>
<dbReference type="GO" id="GO:0008360">
    <property type="term" value="P:regulation of cell shape"/>
    <property type="evidence" value="ECO:0007669"/>
    <property type="project" value="UniProtKB-KW"/>
</dbReference>
<dbReference type="OrthoDB" id="9809796at2"/>
<comment type="subcellular location">
    <subcellularLocation>
        <location evidence="1 9 10">Cytoplasm</location>
    </subcellularLocation>
</comment>
<accession>D4H2U2</accession>
<proteinExistence type="inferred from homology"/>
<keyword evidence="7 9" id="KW-0067">ATP-binding</keyword>
<dbReference type="GO" id="GO:0008764">
    <property type="term" value="F:UDP-N-acetylmuramoylalanine-D-glutamate ligase activity"/>
    <property type="evidence" value="ECO:0007669"/>
    <property type="project" value="UniProtKB-UniRule"/>
</dbReference>
<gene>
    <name evidence="9" type="primary">murD</name>
    <name evidence="13" type="ordered locus">Dacet_2203</name>
</gene>
<organism evidence="13 14">
    <name type="scientific">Denitrovibrio acetiphilus (strain DSM 12809 / NBRC 114555 / N2460)</name>
    <dbReference type="NCBI Taxonomy" id="522772"/>
    <lineage>
        <taxon>Bacteria</taxon>
        <taxon>Pseudomonadati</taxon>
        <taxon>Deferribacterota</taxon>
        <taxon>Deferribacteres</taxon>
        <taxon>Deferribacterales</taxon>
        <taxon>Geovibrionaceae</taxon>
        <taxon>Denitrovibrio</taxon>
    </lineage>
</organism>
<feature type="domain" description="Mur ligase central" evidence="12">
    <location>
        <begin position="88"/>
        <end position="250"/>
    </location>
</feature>
<dbReference type="NCBIfam" id="TIGR01087">
    <property type="entry name" value="murD"/>
    <property type="match status" value="1"/>
</dbReference>
<dbReference type="GO" id="GO:0005524">
    <property type="term" value="F:ATP binding"/>
    <property type="evidence" value="ECO:0007669"/>
    <property type="project" value="UniProtKB-UniRule"/>
</dbReference>
<evidence type="ECO:0000256" key="5">
    <source>
        <dbReference type="ARBA" id="ARBA00022618"/>
    </source>
</evidence>
<evidence type="ECO:0000256" key="4">
    <source>
        <dbReference type="ARBA" id="ARBA00022598"/>
    </source>
</evidence>
<keyword evidence="14" id="KW-1185">Reference proteome</keyword>
<evidence type="ECO:0000256" key="10">
    <source>
        <dbReference type="RuleBase" id="RU003664"/>
    </source>
</evidence>
<dbReference type="eggNOG" id="COG0771">
    <property type="taxonomic scope" value="Bacteria"/>
</dbReference>
<dbReference type="PANTHER" id="PTHR43692">
    <property type="entry name" value="UDP-N-ACETYLMURAMOYLALANINE--D-GLUTAMATE LIGASE"/>
    <property type="match status" value="1"/>
</dbReference>
<keyword evidence="5 9" id="KW-0132">Cell division</keyword>
<dbReference type="STRING" id="522772.Dacet_2203"/>
<dbReference type="GO" id="GO:0005737">
    <property type="term" value="C:cytoplasm"/>
    <property type="evidence" value="ECO:0007669"/>
    <property type="project" value="UniProtKB-SubCell"/>
</dbReference>
<keyword evidence="3 9" id="KW-0963">Cytoplasm</keyword>
<feature type="domain" description="Mur ligase C-terminal" evidence="11">
    <location>
        <begin position="273"/>
        <end position="387"/>
    </location>
</feature>
<keyword evidence="6 9" id="KW-0547">Nucleotide-binding</keyword>
<dbReference type="SUPFAM" id="SSF53244">
    <property type="entry name" value="MurD-like peptide ligases, peptide-binding domain"/>
    <property type="match status" value="1"/>
</dbReference>
<dbReference type="Proteomes" id="UP000002012">
    <property type="component" value="Chromosome"/>
</dbReference>
<comment type="similarity">
    <text evidence="9">Belongs to the MurCDEF family.</text>
</comment>
<evidence type="ECO:0000259" key="11">
    <source>
        <dbReference type="Pfam" id="PF02875"/>
    </source>
</evidence>
<protein>
    <recommendedName>
        <fullName evidence="9 10">UDP-N-acetylmuramoylalanine--D-glutamate ligase</fullName>
        <ecNumber evidence="9 10">6.3.2.9</ecNumber>
    </recommendedName>
    <alternativeName>
        <fullName evidence="9">D-glutamic acid-adding enzyme</fullName>
    </alternativeName>
    <alternativeName>
        <fullName evidence="9">UDP-N-acetylmuramoyl-L-alanyl-D-glutamate synthetase</fullName>
    </alternativeName>
</protein>
<evidence type="ECO:0000256" key="9">
    <source>
        <dbReference type="HAMAP-Rule" id="MF_00639"/>
    </source>
</evidence>
<evidence type="ECO:0000313" key="14">
    <source>
        <dbReference type="Proteomes" id="UP000002012"/>
    </source>
</evidence>
<dbReference type="EC" id="6.3.2.9" evidence="9 10"/>
<evidence type="ECO:0000256" key="1">
    <source>
        <dbReference type="ARBA" id="ARBA00004496"/>
    </source>
</evidence>
<dbReference type="UniPathway" id="UPA00219"/>
<evidence type="ECO:0000256" key="2">
    <source>
        <dbReference type="ARBA" id="ARBA00004752"/>
    </source>
</evidence>
<dbReference type="Gene3D" id="3.40.1190.10">
    <property type="entry name" value="Mur-like, catalytic domain"/>
    <property type="match status" value="1"/>
</dbReference>
<dbReference type="PROSITE" id="PS01011">
    <property type="entry name" value="FOLYLPOLYGLU_SYNT_1"/>
    <property type="match status" value="1"/>
</dbReference>
<evidence type="ECO:0000259" key="12">
    <source>
        <dbReference type="Pfam" id="PF08245"/>
    </source>
</evidence>
<comment type="catalytic activity">
    <reaction evidence="9 10">
        <text>UDP-N-acetyl-alpha-D-muramoyl-L-alanine + D-glutamate + ATP = UDP-N-acetyl-alpha-D-muramoyl-L-alanyl-D-glutamate + ADP + phosphate + H(+)</text>
        <dbReference type="Rhea" id="RHEA:16429"/>
        <dbReference type="ChEBI" id="CHEBI:15378"/>
        <dbReference type="ChEBI" id="CHEBI:29986"/>
        <dbReference type="ChEBI" id="CHEBI:30616"/>
        <dbReference type="ChEBI" id="CHEBI:43474"/>
        <dbReference type="ChEBI" id="CHEBI:83898"/>
        <dbReference type="ChEBI" id="CHEBI:83900"/>
        <dbReference type="ChEBI" id="CHEBI:456216"/>
        <dbReference type="EC" id="6.3.2.9"/>
    </reaction>
</comment>
<dbReference type="InterPro" id="IPR036565">
    <property type="entry name" value="Mur-like_cat_sf"/>
</dbReference>
<keyword evidence="9 10" id="KW-0133">Cell shape</keyword>
<evidence type="ECO:0000256" key="3">
    <source>
        <dbReference type="ARBA" id="ARBA00022490"/>
    </source>
</evidence>
<dbReference type="InterPro" id="IPR013221">
    <property type="entry name" value="Mur_ligase_cen"/>
</dbReference>
<dbReference type="Gene3D" id="3.90.190.20">
    <property type="entry name" value="Mur ligase, C-terminal domain"/>
    <property type="match status" value="1"/>
</dbReference>
<dbReference type="EMBL" id="CP001968">
    <property type="protein sequence ID" value="ADD68965.1"/>
    <property type="molecule type" value="Genomic_DNA"/>
</dbReference>
<comment type="pathway">
    <text evidence="2 9 10">Cell wall biogenesis; peptidoglycan biosynthesis.</text>
</comment>
<dbReference type="KEGG" id="dap:Dacet_2203"/>
<dbReference type="SUPFAM" id="SSF53623">
    <property type="entry name" value="MurD-like peptide ligases, catalytic domain"/>
    <property type="match status" value="1"/>
</dbReference>
<feature type="binding site" evidence="9">
    <location>
        <begin position="90"/>
        <end position="96"/>
    </location>
    <ligand>
        <name>ATP</name>
        <dbReference type="ChEBI" id="CHEBI:30616"/>
    </ligand>
</feature>
<dbReference type="FunCoup" id="D4H2U2">
    <property type="interactions" value="485"/>
</dbReference>
<evidence type="ECO:0000256" key="7">
    <source>
        <dbReference type="ARBA" id="ARBA00022840"/>
    </source>
</evidence>
<keyword evidence="9 10" id="KW-0573">Peptidoglycan synthesis</keyword>
<dbReference type="InParanoid" id="D4H2U2"/>
<evidence type="ECO:0000313" key="13">
    <source>
        <dbReference type="EMBL" id="ADD68965.1"/>
    </source>
</evidence>
<name>D4H2U2_DENA2</name>
<dbReference type="GO" id="GO:0009252">
    <property type="term" value="P:peptidoglycan biosynthetic process"/>
    <property type="evidence" value="ECO:0007669"/>
    <property type="project" value="UniProtKB-UniRule"/>
</dbReference>
<dbReference type="Pfam" id="PF02875">
    <property type="entry name" value="Mur_ligase_C"/>
    <property type="match status" value="1"/>
</dbReference>
<dbReference type="PaxDb" id="522772-Dacet_2203"/>
<dbReference type="AlphaFoldDB" id="D4H2U2"/>
<dbReference type="GO" id="GO:0071555">
    <property type="term" value="P:cell wall organization"/>
    <property type="evidence" value="ECO:0007669"/>
    <property type="project" value="UniProtKB-KW"/>
</dbReference>
<evidence type="ECO:0000256" key="6">
    <source>
        <dbReference type="ARBA" id="ARBA00022741"/>
    </source>
</evidence>
<evidence type="ECO:0000256" key="8">
    <source>
        <dbReference type="ARBA" id="ARBA00023306"/>
    </source>
</evidence>
<dbReference type="HAMAP" id="MF_00639">
    <property type="entry name" value="MurD"/>
    <property type="match status" value="1"/>
</dbReference>
<dbReference type="RefSeq" id="WP_013011468.1">
    <property type="nucleotide sequence ID" value="NC_013943.1"/>
</dbReference>
<dbReference type="PANTHER" id="PTHR43692:SF1">
    <property type="entry name" value="UDP-N-ACETYLMURAMOYLALANINE--D-GLUTAMATE LIGASE"/>
    <property type="match status" value="1"/>
</dbReference>